<evidence type="ECO:0000313" key="1">
    <source>
        <dbReference type="EMBL" id="NWJ47169.1"/>
    </source>
</evidence>
<dbReference type="AlphaFoldDB" id="A0A8T7M527"/>
<accession>A0A8T7M527</accession>
<reference evidence="1 3" key="1">
    <citation type="submission" date="2020-06" db="EMBL/GenBank/DDBJ databases">
        <title>Anoxygenic phototrophic Chloroflexota member uses a Type I reaction center.</title>
        <authorList>
            <person name="Tsuji J.M."/>
            <person name="Shaw N.A."/>
            <person name="Nagashima S."/>
            <person name="Venkiteswaran J."/>
            <person name="Schiff S.L."/>
            <person name="Hanada S."/>
            <person name="Tank M."/>
            <person name="Neufeld J.D."/>
        </authorList>
    </citation>
    <scope>NUCLEOTIDE SEQUENCE [LARGE SCALE GENOMIC DNA]</scope>
    <source>
        <strain evidence="1">L227-S17</strain>
    </source>
</reference>
<sequence>MKIREAAAYFPASLLEQPKQLLVTSQVELHHPALQTDRLLSLRHIRPIERNQARLLGISSNLVALIPATVDSFSVSVDFLVDSQNLLAKLGRTINEGQFLKELTLVPDIQAIAGTVSKIAGGLVKAFLKEEEQKPLLQFSGSFNLVREGLREGFYVILGSLDPNFPLPTASVNSQFLIPVNGGLILNGQPVEKLSYVILEVCRADNRTAELNNGALWNSKLREAKAVEDKIRLALNQQKINEYREQWGNLIEAFALLLRNDFNYLEQEADEIIAANIESGLKKFKDASNSFGRLEISSLGGDEDEEEGEWEEGLKKHLLPKLNVELEVVADQYRLKEENARKELAELGLLNM</sequence>
<dbReference type="EMBL" id="CP128400">
    <property type="protein sequence ID" value="WJW69080.1"/>
    <property type="molecule type" value="Genomic_DNA"/>
</dbReference>
<reference evidence="2" key="2">
    <citation type="journal article" date="2024" name="Nature">
        <title>Anoxygenic phototroph of the Chloroflexota uses a type I reaction centre.</title>
        <authorList>
            <person name="Tsuji J.M."/>
            <person name="Shaw N.A."/>
            <person name="Nagashima S."/>
            <person name="Venkiteswaran J.J."/>
            <person name="Schiff S.L."/>
            <person name="Watanabe T."/>
            <person name="Fukui M."/>
            <person name="Hanada S."/>
            <person name="Tank M."/>
            <person name="Neufeld J.D."/>
        </authorList>
    </citation>
    <scope>NUCLEOTIDE SEQUENCE</scope>
    <source>
        <strain evidence="2">L227-S17</strain>
    </source>
</reference>
<dbReference type="EMBL" id="JACATZ010000003">
    <property type="protein sequence ID" value="NWJ47169.1"/>
    <property type="molecule type" value="Genomic_DNA"/>
</dbReference>
<dbReference type="RefSeq" id="WP_341470971.1">
    <property type="nucleotide sequence ID" value="NZ_CP128400.1"/>
</dbReference>
<gene>
    <name evidence="1" type="ORF">HXX08_15010</name>
    <name evidence="2" type="ORF">OZ401_002673</name>
</gene>
<name>A0A8T7M527_9CHLR</name>
<dbReference type="Proteomes" id="UP000521676">
    <property type="component" value="Unassembled WGS sequence"/>
</dbReference>
<evidence type="ECO:0000313" key="2">
    <source>
        <dbReference type="EMBL" id="WJW69080.1"/>
    </source>
</evidence>
<keyword evidence="4" id="KW-1185">Reference proteome</keyword>
<evidence type="ECO:0000313" key="4">
    <source>
        <dbReference type="Proteomes" id="UP001431572"/>
    </source>
</evidence>
<evidence type="ECO:0000313" key="3">
    <source>
        <dbReference type="Proteomes" id="UP000521676"/>
    </source>
</evidence>
<proteinExistence type="predicted"/>
<protein>
    <submittedName>
        <fullName evidence="1">Uncharacterized protein</fullName>
    </submittedName>
</protein>
<organism evidence="1 3">
    <name type="scientific">Candidatus Chlorohelix allophototropha</name>
    <dbReference type="NCBI Taxonomy" id="3003348"/>
    <lineage>
        <taxon>Bacteria</taxon>
        <taxon>Bacillati</taxon>
        <taxon>Chloroflexota</taxon>
        <taxon>Chloroflexia</taxon>
        <taxon>Candidatus Chloroheliales</taxon>
        <taxon>Candidatus Chloroheliaceae</taxon>
        <taxon>Candidatus Chlorohelix</taxon>
    </lineage>
</organism>
<dbReference type="Proteomes" id="UP001431572">
    <property type="component" value="Chromosome 2"/>
</dbReference>